<evidence type="ECO:0000313" key="7">
    <source>
        <dbReference type="Proteomes" id="UP000603200"/>
    </source>
</evidence>
<proteinExistence type="inferred from homology"/>
<gene>
    <name evidence="6" type="ORF">Ahu01nite_014940</name>
</gene>
<feature type="compositionally biased region" description="Low complexity" evidence="4">
    <location>
        <begin position="91"/>
        <end position="116"/>
    </location>
</feature>
<accession>A0ABQ3ZIL5</accession>
<feature type="region of interest" description="Disordered" evidence="4">
    <location>
        <begin position="167"/>
        <end position="192"/>
    </location>
</feature>
<dbReference type="InterPro" id="IPR003593">
    <property type="entry name" value="AAA+_ATPase"/>
</dbReference>
<dbReference type="InterPro" id="IPR003960">
    <property type="entry name" value="ATPase_AAA_CS"/>
</dbReference>
<dbReference type="EMBL" id="BOMN01000018">
    <property type="protein sequence ID" value="GIE18392.1"/>
    <property type="molecule type" value="Genomic_DNA"/>
</dbReference>
<dbReference type="PROSITE" id="PS00674">
    <property type="entry name" value="AAA"/>
    <property type="match status" value="1"/>
</dbReference>
<dbReference type="SUPFAM" id="SSF48452">
    <property type="entry name" value="TPR-like"/>
    <property type="match status" value="1"/>
</dbReference>
<feature type="region of interest" description="Disordered" evidence="4">
    <location>
        <begin position="64"/>
        <end position="155"/>
    </location>
</feature>
<feature type="compositionally biased region" description="Basic and acidic residues" evidence="4">
    <location>
        <begin position="181"/>
        <end position="192"/>
    </location>
</feature>
<dbReference type="Gene3D" id="1.10.8.60">
    <property type="match status" value="1"/>
</dbReference>
<keyword evidence="2 3" id="KW-0067">ATP-binding</keyword>
<dbReference type="Pfam" id="PF14559">
    <property type="entry name" value="TPR_19"/>
    <property type="match status" value="1"/>
</dbReference>
<name>A0ABQ3ZIL5_9ACTN</name>
<dbReference type="Proteomes" id="UP000603200">
    <property type="component" value="Unassembled WGS sequence"/>
</dbReference>
<sequence length="487" mass="51128">MSDALIDSLTAAVEARPDDHPLRRHLAELLVAANRPAEAIPHAAHLLAQNPTDPATQHLMSQALSVPTTPTPPGPAVPSAPAVPPSPAAPPSSADGPGPATPSVPSASPGAAVSPDPAEPSQPAASGPAPGDAARGDAARGDAAPGGRAPGDVDWDALEGEFHGIVQPRFTPAADPGTPVRADDDHEPVRGDHDRAFDVERATITLADVGGMEDVKKRLDLAFLGPLRNPELRTLFGKSLRGGLLLYGPPGCGKTFLARAVAGEMGAAFISLSITDVLTMWMGSSERNLHDLFAAARSHSPCVLFLDEIDALGHKRSQLGSSGMRTLVNQLLTELDGVDGNNDGVFVLAATNAPWDIDPALRRPGRLDRTLLVLPPDQAARASILEYHLRDRPIAGIDLRKLAAATDHYSGADLAHVSETAAEFAMRDAITTGEVRMISQQDMLAAVKEVRPSTDAWFATARSVALFGNESGEYDDLAAYLKKRKML</sequence>
<dbReference type="Gene3D" id="3.40.50.300">
    <property type="entry name" value="P-loop containing nucleotide triphosphate hydrolases"/>
    <property type="match status" value="1"/>
</dbReference>
<comment type="similarity">
    <text evidence="3">Belongs to the AAA ATPase family.</text>
</comment>
<dbReference type="InterPro" id="IPR003959">
    <property type="entry name" value="ATPase_AAA_core"/>
</dbReference>
<feature type="domain" description="AAA+ ATPase" evidence="5">
    <location>
        <begin position="240"/>
        <end position="377"/>
    </location>
</feature>
<dbReference type="InterPro" id="IPR050168">
    <property type="entry name" value="AAA_ATPase_domain"/>
</dbReference>
<dbReference type="SUPFAM" id="SSF52540">
    <property type="entry name" value="P-loop containing nucleoside triphosphate hydrolases"/>
    <property type="match status" value="1"/>
</dbReference>
<dbReference type="PANTHER" id="PTHR23077">
    <property type="entry name" value="AAA-FAMILY ATPASE"/>
    <property type="match status" value="1"/>
</dbReference>
<comment type="caution">
    <text evidence="6">The sequence shown here is derived from an EMBL/GenBank/DDBJ whole genome shotgun (WGS) entry which is preliminary data.</text>
</comment>
<dbReference type="Pfam" id="PF00004">
    <property type="entry name" value="AAA"/>
    <property type="match status" value="1"/>
</dbReference>
<dbReference type="InterPro" id="IPR011990">
    <property type="entry name" value="TPR-like_helical_dom_sf"/>
</dbReference>
<feature type="compositionally biased region" description="Low complexity" evidence="4">
    <location>
        <begin position="123"/>
        <end position="133"/>
    </location>
</feature>
<organism evidence="6 7">
    <name type="scientific">Winogradskya humida</name>
    <dbReference type="NCBI Taxonomy" id="113566"/>
    <lineage>
        <taxon>Bacteria</taxon>
        <taxon>Bacillati</taxon>
        <taxon>Actinomycetota</taxon>
        <taxon>Actinomycetes</taxon>
        <taxon>Micromonosporales</taxon>
        <taxon>Micromonosporaceae</taxon>
        <taxon>Winogradskya</taxon>
    </lineage>
</organism>
<dbReference type="Pfam" id="PF17862">
    <property type="entry name" value="AAA_lid_3"/>
    <property type="match status" value="1"/>
</dbReference>
<evidence type="ECO:0000256" key="3">
    <source>
        <dbReference type="RuleBase" id="RU003651"/>
    </source>
</evidence>
<evidence type="ECO:0000256" key="2">
    <source>
        <dbReference type="ARBA" id="ARBA00022840"/>
    </source>
</evidence>
<reference evidence="6 7" key="1">
    <citation type="submission" date="2021-01" db="EMBL/GenBank/DDBJ databases">
        <title>Whole genome shotgun sequence of Actinoplanes humidus NBRC 14915.</title>
        <authorList>
            <person name="Komaki H."/>
            <person name="Tamura T."/>
        </authorList>
    </citation>
    <scope>NUCLEOTIDE SEQUENCE [LARGE SCALE GENOMIC DNA]</scope>
    <source>
        <strain evidence="6 7">NBRC 14915</strain>
    </source>
</reference>
<feature type="compositionally biased region" description="Low complexity" evidence="4">
    <location>
        <begin position="141"/>
        <end position="152"/>
    </location>
</feature>
<dbReference type="PANTHER" id="PTHR23077:SF171">
    <property type="entry name" value="NUCLEAR VALOSIN-CONTAINING PROTEIN-LIKE"/>
    <property type="match status" value="1"/>
</dbReference>
<dbReference type="SMART" id="SM00382">
    <property type="entry name" value="AAA"/>
    <property type="match status" value="1"/>
</dbReference>
<dbReference type="Gene3D" id="1.25.40.10">
    <property type="entry name" value="Tetratricopeptide repeat domain"/>
    <property type="match status" value="1"/>
</dbReference>
<evidence type="ECO:0000256" key="1">
    <source>
        <dbReference type="ARBA" id="ARBA00022741"/>
    </source>
</evidence>
<evidence type="ECO:0000259" key="5">
    <source>
        <dbReference type="SMART" id="SM00382"/>
    </source>
</evidence>
<dbReference type="InterPro" id="IPR041569">
    <property type="entry name" value="AAA_lid_3"/>
</dbReference>
<feature type="compositionally biased region" description="Pro residues" evidence="4">
    <location>
        <begin position="69"/>
        <end position="90"/>
    </location>
</feature>
<protein>
    <recommendedName>
        <fullName evidence="5">AAA+ ATPase domain-containing protein</fullName>
    </recommendedName>
</protein>
<dbReference type="InterPro" id="IPR027417">
    <property type="entry name" value="P-loop_NTPase"/>
</dbReference>
<evidence type="ECO:0000256" key="4">
    <source>
        <dbReference type="SAM" id="MobiDB-lite"/>
    </source>
</evidence>
<keyword evidence="1 3" id="KW-0547">Nucleotide-binding</keyword>
<keyword evidence="7" id="KW-1185">Reference proteome</keyword>
<evidence type="ECO:0000313" key="6">
    <source>
        <dbReference type="EMBL" id="GIE18392.1"/>
    </source>
</evidence>
<dbReference type="RefSeq" id="WP_203835663.1">
    <property type="nucleotide sequence ID" value="NZ_BAAATV010000030.1"/>
</dbReference>